<dbReference type="Pfam" id="PF00745">
    <property type="entry name" value="GlutR_dimer"/>
    <property type="match status" value="1"/>
</dbReference>
<evidence type="ECO:0000256" key="7">
    <source>
        <dbReference type="ARBA" id="ARBA00047464"/>
    </source>
</evidence>
<dbReference type="GO" id="GO:0050661">
    <property type="term" value="F:NADP binding"/>
    <property type="evidence" value="ECO:0007669"/>
    <property type="project" value="InterPro"/>
</dbReference>
<evidence type="ECO:0000256" key="12">
    <source>
        <dbReference type="PIRSR" id="PIRSR000445-4"/>
    </source>
</evidence>
<keyword evidence="6 9" id="KW-0627">Porphyrin biosynthesis</keyword>
<dbReference type="InterPro" id="IPR015896">
    <property type="entry name" value="4pyrrol_synth_GluRdtase_dimer"/>
</dbReference>
<feature type="site" description="Important for activity" evidence="9 12">
    <location>
        <position position="108"/>
    </location>
</feature>
<dbReference type="InterPro" id="IPR036291">
    <property type="entry name" value="NAD(P)-bd_dom_sf"/>
</dbReference>
<dbReference type="PANTHER" id="PTHR43013:SF1">
    <property type="entry name" value="GLUTAMYL-TRNA REDUCTASE"/>
    <property type="match status" value="1"/>
</dbReference>
<dbReference type="PIRSF" id="PIRSF000445">
    <property type="entry name" value="4pyrrol_synth_GluRdtase"/>
    <property type="match status" value="1"/>
</dbReference>
<feature type="binding site" evidence="9 11">
    <location>
        <position position="129"/>
    </location>
    <ligand>
        <name>substrate</name>
    </ligand>
</feature>
<evidence type="ECO:0000256" key="6">
    <source>
        <dbReference type="ARBA" id="ARBA00023244"/>
    </source>
</evidence>
<evidence type="ECO:0000313" key="18">
    <source>
        <dbReference type="Proteomes" id="UP000252182"/>
    </source>
</evidence>
<keyword evidence="5 9" id="KW-0560">Oxidoreductase</keyword>
<feature type="domain" description="Glutamyl-tRNA reductase N-terminal" evidence="16">
    <location>
        <begin position="7"/>
        <end position="165"/>
    </location>
</feature>
<feature type="binding site" evidence="9 11">
    <location>
        <position position="118"/>
    </location>
    <ligand>
        <name>substrate</name>
    </ligand>
</feature>
<dbReference type="GO" id="GO:0008883">
    <property type="term" value="F:glutamyl-tRNA reductase activity"/>
    <property type="evidence" value="ECO:0007669"/>
    <property type="project" value="UniProtKB-UniRule"/>
</dbReference>
<dbReference type="SUPFAM" id="SSF69075">
    <property type="entry name" value="Glutamyl tRNA-reductase dimerization domain"/>
    <property type="match status" value="1"/>
</dbReference>
<evidence type="ECO:0000256" key="1">
    <source>
        <dbReference type="ARBA" id="ARBA00005059"/>
    </source>
</evidence>
<gene>
    <name evidence="9 17" type="primary">hemA</name>
    <name evidence="17" type="ORF">DTO96_101219</name>
</gene>
<protein>
    <recommendedName>
        <fullName evidence="8 9">Glutamyl-tRNA reductase</fullName>
        <shortName evidence="9">GluTR</shortName>
        <ecNumber evidence="3 9">1.2.1.70</ecNumber>
    </recommendedName>
</protein>
<evidence type="ECO:0000256" key="9">
    <source>
        <dbReference type="HAMAP-Rule" id="MF_00087"/>
    </source>
</evidence>
<dbReference type="InterPro" id="IPR000343">
    <property type="entry name" value="4pyrrol_synth_GluRdtase"/>
</dbReference>
<evidence type="ECO:0000256" key="5">
    <source>
        <dbReference type="ARBA" id="ARBA00023002"/>
    </source>
</evidence>
<feature type="binding site" evidence="9">
    <location>
        <begin position="198"/>
        <end position="203"/>
    </location>
    <ligand>
        <name>NADP(+)</name>
        <dbReference type="ChEBI" id="CHEBI:58349"/>
    </ligand>
</feature>
<organism evidence="17 18">
    <name type="scientific">Ephemeroptericola cinctiostellae</name>
    <dbReference type="NCBI Taxonomy" id="2268024"/>
    <lineage>
        <taxon>Bacteria</taxon>
        <taxon>Pseudomonadati</taxon>
        <taxon>Pseudomonadota</taxon>
        <taxon>Betaproteobacteria</taxon>
        <taxon>Burkholderiales</taxon>
        <taxon>Burkholderiaceae</taxon>
        <taxon>Ephemeroptericola</taxon>
    </lineage>
</organism>
<dbReference type="SUPFAM" id="SSF51735">
    <property type="entry name" value="NAD(P)-binding Rossmann-fold domains"/>
    <property type="match status" value="1"/>
</dbReference>
<evidence type="ECO:0000259" key="16">
    <source>
        <dbReference type="Pfam" id="PF05201"/>
    </source>
</evidence>
<dbReference type="InterPro" id="IPR036343">
    <property type="entry name" value="GluRdtase_N_sf"/>
</dbReference>
<dbReference type="AlphaFoldDB" id="A0A345DAV0"/>
<dbReference type="Pfam" id="PF05201">
    <property type="entry name" value="GlutR_N"/>
    <property type="match status" value="1"/>
</dbReference>
<dbReference type="Pfam" id="PF01488">
    <property type="entry name" value="Shikimate_DH"/>
    <property type="match status" value="1"/>
</dbReference>
<evidence type="ECO:0000256" key="2">
    <source>
        <dbReference type="ARBA" id="ARBA00005916"/>
    </source>
</evidence>
<dbReference type="GO" id="GO:0019353">
    <property type="term" value="P:protoporphyrinogen IX biosynthetic process from glutamate"/>
    <property type="evidence" value="ECO:0007669"/>
    <property type="project" value="TreeGrafter"/>
</dbReference>
<dbReference type="RefSeq" id="WP_114562679.1">
    <property type="nucleotide sequence ID" value="NZ_CP031124.1"/>
</dbReference>
<evidence type="ECO:0000256" key="10">
    <source>
        <dbReference type="PIRSR" id="PIRSR000445-1"/>
    </source>
</evidence>
<dbReference type="PROSITE" id="PS00747">
    <property type="entry name" value="GLUTR"/>
    <property type="match status" value="1"/>
</dbReference>
<name>A0A345DAV0_9BURK</name>
<reference evidence="18" key="1">
    <citation type="submission" date="2018-07" db="EMBL/GenBank/DDBJ databases">
        <authorList>
            <person name="Kim H."/>
        </authorList>
    </citation>
    <scope>NUCLEOTIDE SEQUENCE [LARGE SCALE GENOMIC DNA]</scope>
    <source>
        <strain evidence="18">F02</strain>
    </source>
</reference>
<comment type="domain">
    <text evidence="9">Possesses an unusual extended V-shaped dimeric structure with each monomer consisting of three distinct domains arranged along a curved 'spinal' alpha-helix. The N-terminal catalytic domain specifically recognizes the glutamate moiety of the substrate. The second domain is the NADPH-binding domain, and the third C-terminal domain is responsible for dimerization.</text>
</comment>
<dbReference type="NCBIfam" id="TIGR01035">
    <property type="entry name" value="hemA"/>
    <property type="match status" value="1"/>
</dbReference>
<evidence type="ECO:0000313" key="17">
    <source>
        <dbReference type="EMBL" id="AXF85488.1"/>
    </source>
</evidence>
<comment type="similarity">
    <text evidence="2 9 13">Belongs to the glutamyl-tRNA reductase family.</text>
</comment>
<dbReference type="SUPFAM" id="SSF69742">
    <property type="entry name" value="Glutamyl tRNA-reductase catalytic, N-terminal domain"/>
    <property type="match status" value="1"/>
</dbReference>
<dbReference type="InterPro" id="IPR015895">
    <property type="entry name" value="4pyrrol_synth_GluRdtase_N"/>
</dbReference>
<comment type="pathway">
    <text evidence="1 9 13">Porphyrin-containing compound metabolism; protoporphyrin-IX biosynthesis; 5-aminolevulinate from L-glutamyl-tRNA(Glu): step 1/2.</text>
</comment>
<comment type="subunit">
    <text evidence="9">Homodimer.</text>
</comment>
<evidence type="ECO:0000256" key="3">
    <source>
        <dbReference type="ARBA" id="ARBA00012970"/>
    </source>
</evidence>
<dbReference type="CDD" id="cd05213">
    <property type="entry name" value="NAD_bind_Glutamyl_tRNA_reduct"/>
    <property type="match status" value="1"/>
</dbReference>
<evidence type="ECO:0000256" key="4">
    <source>
        <dbReference type="ARBA" id="ARBA00022857"/>
    </source>
</evidence>
<sequence length="436" mass="48053">MPLFVAGLNHTTAPLALRERISFAPTELTHALLALQTELAAHATHDADGRPPQLTVLSTCNRMEVYGVLTDASQLEAAVRWVAAYHEVAYEDLAPHMYQLVDQAAVQHAFSVASGMDSMVLGEPQILGQMKQAMRIAQDAGTIDSALQQWFEKTFTAAKDVRTNTAIGEHSVSMAAAAVKLAKRVFDDFAKLNVLLVGAGEMMDVVIAHIAGQTPTRLTVANRSLEKAHALLASYTHLNTDVLRLSELPDHLAQFDVVITCTASTLPIIGLGMVERALKSRRYRPMVMVDLGVPRDIEAAVAKLSDAYVYSVDDLSSIVQHNSAQREAALADAQRIVDVHVKAFDVQQARRVWTPHVHSLRTRMDGIRVAEIERALSGLKGREHVSAAELEQFMTQMSARFMNKVLHQPTLGIQSHDDDVRHAWQVVTRDWLQSED</sequence>
<evidence type="ECO:0000256" key="11">
    <source>
        <dbReference type="PIRSR" id="PIRSR000445-2"/>
    </source>
</evidence>
<dbReference type="HAMAP" id="MF_00087">
    <property type="entry name" value="Glu_tRNA_reductase"/>
    <property type="match status" value="1"/>
</dbReference>
<dbReference type="InterPro" id="IPR036453">
    <property type="entry name" value="GluRdtase_dimer_dom_sf"/>
</dbReference>
<evidence type="ECO:0000259" key="15">
    <source>
        <dbReference type="Pfam" id="PF01488"/>
    </source>
</evidence>
<dbReference type="FunFam" id="3.30.460.30:FF:000001">
    <property type="entry name" value="Glutamyl-tRNA reductase"/>
    <property type="match status" value="1"/>
</dbReference>
<keyword evidence="4 9" id="KW-0521">NADP</keyword>
<dbReference type="InterPro" id="IPR006151">
    <property type="entry name" value="Shikm_DH/Glu-tRNA_Rdtase"/>
</dbReference>
<proteinExistence type="inferred from homology"/>
<feature type="active site" description="Nucleophile" evidence="9 10">
    <location>
        <position position="60"/>
    </location>
</feature>
<dbReference type="KEGG" id="hyf:DTO96_101219"/>
<dbReference type="Gene3D" id="3.40.50.720">
    <property type="entry name" value="NAD(P)-binding Rossmann-like Domain"/>
    <property type="match status" value="1"/>
</dbReference>
<dbReference type="EMBL" id="CP031124">
    <property type="protein sequence ID" value="AXF85488.1"/>
    <property type="molecule type" value="Genomic_DNA"/>
</dbReference>
<feature type="binding site" evidence="9 11">
    <location>
        <begin position="59"/>
        <end position="62"/>
    </location>
    <ligand>
        <name>substrate</name>
    </ligand>
</feature>
<dbReference type="InterPro" id="IPR018214">
    <property type="entry name" value="GluRdtase_CS"/>
</dbReference>
<evidence type="ECO:0000256" key="8">
    <source>
        <dbReference type="ARBA" id="ARBA00068659"/>
    </source>
</evidence>
<dbReference type="UniPathway" id="UPA00251">
    <property type="reaction ID" value="UER00316"/>
</dbReference>
<dbReference type="PANTHER" id="PTHR43013">
    <property type="entry name" value="GLUTAMYL-TRNA REDUCTASE"/>
    <property type="match status" value="1"/>
</dbReference>
<feature type="domain" description="Quinate/shikimate 5-dehydrogenase/glutamyl-tRNA reductase" evidence="15">
    <location>
        <begin position="180"/>
        <end position="318"/>
    </location>
</feature>
<feature type="binding site" evidence="9 11">
    <location>
        <begin position="123"/>
        <end position="125"/>
    </location>
    <ligand>
        <name>substrate</name>
    </ligand>
</feature>
<dbReference type="Gene3D" id="3.30.460.30">
    <property type="entry name" value="Glutamyl-tRNA reductase, N-terminal domain"/>
    <property type="match status" value="1"/>
</dbReference>
<accession>A0A345DAV0</accession>
<dbReference type="OrthoDB" id="110209at2"/>
<comment type="miscellaneous">
    <text evidence="9">During catalysis, the active site Cys acts as a nucleophile attacking the alpha-carbonyl group of tRNA-bound glutamate with the formation of a thioester intermediate between enzyme and glutamate, and the concomitant release of tRNA(Glu). The thioester intermediate is finally reduced by direct hydride transfer from NADPH, to form the product GSA.</text>
</comment>
<evidence type="ECO:0000256" key="13">
    <source>
        <dbReference type="RuleBase" id="RU000584"/>
    </source>
</evidence>
<dbReference type="Proteomes" id="UP000252182">
    <property type="component" value="Chromosome"/>
</dbReference>
<comment type="catalytic activity">
    <reaction evidence="7 9 13">
        <text>(S)-4-amino-5-oxopentanoate + tRNA(Glu) + NADP(+) = L-glutamyl-tRNA(Glu) + NADPH + H(+)</text>
        <dbReference type="Rhea" id="RHEA:12344"/>
        <dbReference type="Rhea" id="RHEA-COMP:9663"/>
        <dbReference type="Rhea" id="RHEA-COMP:9680"/>
        <dbReference type="ChEBI" id="CHEBI:15378"/>
        <dbReference type="ChEBI" id="CHEBI:57501"/>
        <dbReference type="ChEBI" id="CHEBI:57783"/>
        <dbReference type="ChEBI" id="CHEBI:58349"/>
        <dbReference type="ChEBI" id="CHEBI:78442"/>
        <dbReference type="ChEBI" id="CHEBI:78520"/>
        <dbReference type="EC" id="1.2.1.70"/>
    </reaction>
</comment>
<dbReference type="FunFam" id="3.40.50.720:FF:000031">
    <property type="entry name" value="Glutamyl-tRNA reductase"/>
    <property type="match status" value="1"/>
</dbReference>
<evidence type="ECO:0000259" key="14">
    <source>
        <dbReference type="Pfam" id="PF00745"/>
    </source>
</evidence>
<feature type="domain" description="Tetrapyrrole biosynthesis glutamyl-tRNA reductase dimerisation" evidence="14">
    <location>
        <begin position="333"/>
        <end position="416"/>
    </location>
</feature>
<dbReference type="EC" id="1.2.1.70" evidence="3 9"/>
<comment type="function">
    <text evidence="9">Catalyzes the NADPH-dependent reduction of glutamyl-tRNA(Glu) to glutamate 1-semialdehyde (GSA).</text>
</comment>
<keyword evidence="18" id="KW-1185">Reference proteome</keyword>